<dbReference type="InterPro" id="IPR036047">
    <property type="entry name" value="F-box-like_dom_sf"/>
</dbReference>
<keyword evidence="4" id="KW-1185">Reference proteome</keyword>
<dbReference type="InterPro" id="IPR001810">
    <property type="entry name" value="F-box_dom"/>
</dbReference>
<evidence type="ECO:0000313" key="4">
    <source>
        <dbReference type="Proteomes" id="UP001140206"/>
    </source>
</evidence>
<accession>A0AAV8EKQ2</accession>
<reference evidence="3" key="1">
    <citation type="submission" date="2022-08" db="EMBL/GenBank/DDBJ databases">
        <authorList>
            <person name="Marques A."/>
        </authorList>
    </citation>
    <scope>NUCLEOTIDE SEQUENCE</scope>
    <source>
        <strain evidence="3">RhyPub2mFocal</strain>
        <tissue evidence="3">Leaves</tissue>
    </source>
</reference>
<name>A0AAV8EKQ2_9POAL</name>
<evidence type="ECO:0000259" key="2">
    <source>
        <dbReference type="Pfam" id="PF03478"/>
    </source>
</evidence>
<evidence type="ECO:0000259" key="1">
    <source>
        <dbReference type="Pfam" id="PF00646"/>
    </source>
</evidence>
<dbReference type="Proteomes" id="UP001140206">
    <property type="component" value="Chromosome 3"/>
</dbReference>
<dbReference type="InterPro" id="IPR051304">
    <property type="entry name" value="SCF_F-box_domain"/>
</dbReference>
<dbReference type="AlphaFoldDB" id="A0AAV8EKQ2"/>
<dbReference type="PANTHER" id="PTHR47123">
    <property type="entry name" value="F-BOX PROTEIN SKIP23"/>
    <property type="match status" value="1"/>
</dbReference>
<feature type="domain" description="KIB1-4 beta-propeller" evidence="2">
    <location>
        <begin position="70"/>
        <end position="317"/>
    </location>
</feature>
<dbReference type="SUPFAM" id="SSF81383">
    <property type="entry name" value="F-box domain"/>
    <property type="match status" value="1"/>
</dbReference>
<evidence type="ECO:0000313" key="3">
    <source>
        <dbReference type="EMBL" id="KAJ4778742.1"/>
    </source>
</evidence>
<feature type="domain" description="F-box" evidence="1">
    <location>
        <begin position="11"/>
        <end position="43"/>
    </location>
</feature>
<organism evidence="3 4">
    <name type="scientific">Rhynchospora pubera</name>
    <dbReference type="NCBI Taxonomy" id="906938"/>
    <lineage>
        <taxon>Eukaryota</taxon>
        <taxon>Viridiplantae</taxon>
        <taxon>Streptophyta</taxon>
        <taxon>Embryophyta</taxon>
        <taxon>Tracheophyta</taxon>
        <taxon>Spermatophyta</taxon>
        <taxon>Magnoliopsida</taxon>
        <taxon>Liliopsida</taxon>
        <taxon>Poales</taxon>
        <taxon>Cyperaceae</taxon>
        <taxon>Cyperoideae</taxon>
        <taxon>Rhynchosporeae</taxon>
        <taxon>Rhynchospora</taxon>
    </lineage>
</organism>
<dbReference type="PANTHER" id="PTHR47123:SF15">
    <property type="entry name" value="F-BOX PROTEIN SKIP23"/>
    <property type="match status" value="1"/>
</dbReference>
<protein>
    <submittedName>
        <fullName evidence="3">F-box protein (DUF295)</fullName>
    </submittedName>
</protein>
<dbReference type="Gene3D" id="1.20.1280.50">
    <property type="match status" value="1"/>
</dbReference>
<dbReference type="Pfam" id="PF03478">
    <property type="entry name" value="Beta-prop_KIB1-4"/>
    <property type="match status" value="1"/>
</dbReference>
<sequence length="358" mass="41242">MEAKKALQRDWSSLPIEVLNLIAKKLGEISDFVRFRAVCTAWRFSTPSTDLPQQFPWILMKHQNTTDLSFYSIPSNKIYSIHASKSLGKWLYGPLEGYMLADLYYQSLWEFGDPFALTLQPSLFNPLNNHEIPLPTYDFEGLPYRFSCMGEYVFSYGYADYQKPKLVFWHLGQANWCELNLTSDYVNCKHICLKGMIFNVERDTGVTKVINVTTGTLAYVIPPIEGHSAAGSKFIVDAFGEILRFFQHNSPYAGLVYDAWFDVHRLETKENGSRCWVKVDSIGNQAVFIDSYSCFVLKAHDFTGIKRNCIYFLTRINHGQEAPKYGVERIDIMTGAREYLPYPLKEPKSWFVPSLQRL</sequence>
<dbReference type="Pfam" id="PF00646">
    <property type="entry name" value="F-box"/>
    <property type="match status" value="1"/>
</dbReference>
<dbReference type="InterPro" id="IPR005174">
    <property type="entry name" value="KIB1-4_b-propeller"/>
</dbReference>
<dbReference type="EMBL" id="JAMFTS010000003">
    <property type="protein sequence ID" value="KAJ4778742.1"/>
    <property type="molecule type" value="Genomic_DNA"/>
</dbReference>
<comment type="caution">
    <text evidence="3">The sequence shown here is derived from an EMBL/GenBank/DDBJ whole genome shotgun (WGS) entry which is preliminary data.</text>
</comment>
<proteinExistence type="predicted"/>
<gene>
    <name evidence="3" type="ORF">LUZ62_062999</name>
</gene>